<dbReference type="Proteomes" id="UP000663833">
    <property type="component" value="Unassembled WGS sequence"/>
</dbReference>
<name>A0A817Q1R6_9BILA</name>
<protein>
    <recommendedName>
        <fullName evidence="3">Roadblock/LAMTOR2 domain-containing protein</fullName>
    </recommendedName>
</protein>
<dbReference type="SUPFAM" id="SSF103196">
    <property type="entry name" value="Roadblock/LC7 domain"/>
    <property type="match status" value="1"/>
</dbReference>
<comment type="caution">
    <text evidence="1">The sequence shown here is derived from an EMBL/GenBank/DDBJ whole genome shotgun (WGS) entry which is preliminary data.</text>
</comment>
<reference evidence="1" key="1">
    <citation type="submission" date="2021-02" db="EMBL/GenBank/DDBJ databases">
        <authorList>
            <person name="Nowell W R."/>
        </authorList>
    </citation>
    <scope>NUCLEOTIDE SEQUENCE</scope>
</reference>
<evidence type="ECO:0000313" key="2">
    <source>
        <dbReference type="Proteomes" id="UP000663833"/>
    </source>
</evidence>
<evidence type="ECO:0000313" key="1">
    <source>
        <dbReference type="EMBL" id="CAF3187671.1"/>
    </source>
</evidence>
<sequence length="161" mass="18516">MENSPNIDVSPMEEVMLKRILANPTVEGVIVTNEQRQLQYTSLNNNVTFFIASKLLSFGDIARSAIRDIDPDDNLLTFRLRTREKEMMVITPVDGMQVIGIQKITSSSSILAKQKQENEYNDNFAHEGKMKEQIPSPNKIFFVRENHLKGHCFVHLYFDLK</sequence>
<dbReference type="Gene3D" id="3.30.450.30">
    <property type="entry name" value="Dynein light chain 2a, cytoplasmic"/>
    <property type="match status" value="1"/>
</dbReference>
<proteinExistence type="predicted"/>
<dbReference type="EMBL" id="CAJNYD010000034">
    <property type="protein sequence ID" value="CAF3187671.1"/>
    <property type="molecule type" value="Genomic_DNA"/>
</dbReference>
<dbReference type="PANTHER" id="PTHR10779">
    <property type="entry name" value="DYNEIN LIGHT CHAIN ROADBLOCK"/>
    <property type="match status" value="1"/>
</dbReference>
<evidence type="ECO:0008006" key="3">
    <source>
        <dbReference type="Google" id="ProtNLM"/>
    </source>
</evidence>
<dbReference type="AlphaFoldDB" id="A0A817Q1R6"/>
<gene>
    <name evidence="1" type="ORF">LUA448_LOCUS1362</name>
</gene>
<organism evidence="1 2">
    <name type="scientific">Rotaria socialis</name>
    <dbReference type="NCBI Taxonomy" id="392032"/>
    <lineage>
        <taxon>Eukaryota</taxon>
        <taxon>Metazoa</taxon>
        <taxon>Spiralia</taxon>
        <taxon>Gnathifera</taxon>
        <taxon>Rotifera</taxon>
        <taxon>Eurotatoria</taxon>
        <taxon>Bdelloidea</taxon>
        <taxon>Philodinida</taxon>
        <taxon>Philodinidae</taxon>
        <taxon>Rotaria</taxon>
    </lineage>
</organism>
<accession>A0A817Q1R6</accession>